<dbReference type="PANTHER" id="PTHR11630">
    <property type="entry name" value="DNA REPLICATION LICENSING FACTOR MCM FAMILY MEMBER"/>
    <property type="match status" value="1"/>
</dbReference>
<dbReference type="eggNOG" id="KOG0477">
    <property type="taxonomic scope" value="Eukaryota"/>
</dbReference>
<dbReference type="Gene3D" id="3.40.50.300">
    <property type="entry name" value="P-loop containing nucleotide triphosphate hydrolases"/>
    <property type="match status" value="1"/>
</dbReference>
<dbReference type="Proteomes" id="UP000054350">
    <property type="component" value="Unassembled WGS sequence"/>
</dbReference>
<reference evidence="3" key="2">
    <citation type="submission" date="2009-11" db="EMBL/GenBank/DDBJ databases">
        <title>The Genome Sequence of Allomyces macrogynus strain ATCC 38327.</title>
        <authorList>
            <consortium name="The Broad Institute Genome Sequencing Platform"/>
            <person name="Russ C."/>
            <person name="Cuomo C."/>
            <person name="Shea T."/>
            <person name="Young S.K."/>
            <person name="Zeng Q."/>
            <person name="Koehrsen M."/>
            <person name="Haas B."/>
            <person name="Borodovsky M."/>
            <person name="Guigo R."/>
            <person name="Alvarado L."/>
            <person name="Berlin A."/>
            <person name="Borenstein D."/>
            <person name="Chen Z."/>
            <person name="Engels R."/>
            <person name="Freedman E."/>
            <person name="Gellesch M."/>
            <person name="Goldberg J."/>
            <person name="Griggs A."/>
            <person name="Gujja S."/>
            <person name="Heiman D."/>
            <person name="Hepburn T."/>
            <person name="Howarth C."/>
            <person name="Jen D."/>
            <person name="Larson L."/>
            <person name="Lewis B."/>
            <person name="Mehta T."/>
            <person name="Park D."/>
            <person name="Pearson M."/>
            <person name="Roberts A."/>
            <person name="Saif S."/>
            <person name="Shenoy N."/>
            <person name="Sisk P."/>
            <person name="Stolte C."/>
            <person name="Sykes S."/>
            <person name="Walk T."/>
            <person name="White J."/>
            <person name="Yandava C."/>
            <person name="Burger G."/>
            <person name="Gray M.W."/>
            <person name="Holland P.W.H."/>
            <person name="King N."/>
            <person name="Lang F.B.F."/>
            <person name="Roger A.J."/>
            <person name="Ruiz-Trillo I."/>
            <person name="Lander E."/>
            <person name="Nusbaum C."/>
        </authorList>
    </citation>
    <scope>NUCLEOTIDE SEQUENCE [LARGE SCALE GENOMIC DNA]</scope>
    <source>
        <strain evidence="3">ATCC 38327</strain>
    </source>
</reference>
<dbReference type="GO" id="GO:0005524">
    <property type="term" value="F:ATP binding"/>
    <property type="evidence" value="ECO:0007669"/>
    <property type="project" value="InterPro"/>
</dbReference>
<dbReference type="InterPro" id="IPR041562">
    <property type="entry name" value="MCM_lid"/>
</dbReference>
<sequence>MPPENGPGTIPQDQLKKYIMYARDKVTPKLHQMDENKVSRLYGELRRESLQTGSIPITVRHLDSMIRVAEAHARMYLRDHVRADGIDMAISVMINSFIPSQKYTVMRTLHKSFVKYIRHHRDSDELLLFCLNELVREAVREAVRMCQLAHRSGLAACARRGDAGLDHGRHGGVCLARARAQRALVALPRVVAVPGQWVHCA</sequence>
<dbReference type="VEuPathDB" id="FungiDB:AMAG_14993"/>
<proteinExistence type="predicted"/>
<dbReference type="AlphaFoldDB" id="A0A0L0T7W4"/>
<dbReference type="InterPro" id="IPR031327">
    <property type="entry name" value="MCM"/>
</dbReference>
<evidence type="ECO:0000313" key="3">
    <source>
        <dbReference type="Proteomes" id="UP000054350"/>
    </source>
</evidence>
<gene>
    <name evidence="2" type="ORF">AMAG_14993</name>
</gene>
<dbReference type="GO" id="GO:0003697">
    <property type="term" value="F:single-stranded DNA binding"/>
    <property type="evidence" value="ECO:0007669"/>
    <property type="project" value="TreeGrafter"/>
</dbReference>
<accession>A0A0L0T7W4</accession>
<dbReference type="EMBL" id="GG745368">
    <property type="protein sequence ID" value="KNE70898.1"/>
    <property type="molecule type" value="Genomic_DNA"/>
</dbReference>
<dbReference type="GO" id="GO:0005634">
    <property type="term" value="C:nucleus"/>
    <property type="evidence" value="ECO:0007669"/>
    <property type="project" value="TreeGrafter"/>
</dbReference>
<dbReference type="GO" id="GO:0042555">
    <property type="term" value="C:MCM complex"/>
    <property type="evidence" value="ECO:0007669"/>
    <property type="project" value="TreeGrafter"/>
</dbReference>
<evidence type="ECO:0000313" key="2">
    <source>
        <dbReference type="EMBL" id="KNE70898.1"/>
    </source>
</evidence>
<dbReference type="OrthoDB" id="844at2759"/>
<dbReference type="InterPro" id="IPR027417">
    <property type="entry name" value="P-loop_NTPase"/>
</dbReference>
<feature type="domain" description="MCM AAA-lid" evidence="1">
    <location>
        <begin position="13"/>
        <end position="97"/>
    </location>
</feature>
<dbReference type="GO" id="GO:0017116">
    <property type="term" value="F:single-stranded DNA helicase activity"/>
    <property type="evidence" value="ECO:0007669"/>
    <property type="project" value="TreeGrafter"/>
</dbReference>
<dbReference type="GO" id="GO:1902975">
    <property type="term" value="P:mitotic DNA replication initiation"/>
    <property type="evidence" value="ECO:0007669"/>
    <property type="project" value="TreeGrafter"/>
</dbReference>
<dbReference type="PANTHER" id="PTHR11630:SF44">
    <property type="entry name" value="DNA REPLICATION LICENSING FACTOR MCM2"/>
    <property type="match status" value="1"/>
</dbReference>
<reference evidence="2 3" key="1">
    <citation type="submission" date="2009-11" db="EMBL/GenBank/DDBJ databases">
        <title>Annotation of Allomyces macrogynus ATCC 38327.</title>
        <authorList>
            <consortium name="The Broad Institute Genome Sequencing Platform"/>
            <person name="Russ C."/>
            <person name="Cuomo C."/>
            <person name="Burger G."/>
            <person name="Gray M.W."/>
            <person name="Holland P.W.H."/>
            <person name="King N."/>
            <person name="Lang F.B.F."/>
            <person name="Roger A.J."/>
            <person name="Ruiz-Trillo I."/>
            <person name="Young S.K."/>
            <person name="Zeng Q."/>
            <person name="Gargeya S."/>
            <person name="Fitzgerald M."/>
            <person name="Haas B."/>
            <person name="Abouelleil A."/>
            <person name="Alvarado L."/>
            <person name="Arachchi H.M."/>
            <person name="Berlin A."/>
            <person name="Chapman S.B."/>
            <person name="Gearin G."/>
            <person name="Goldberg J."/>
            <person name="Griggs A."/>
            <person name="Gujja S."/>
            <person name="Hansen M."/>
            <person name="Heiman D."/>
            <person name="Howarth C."/>
            <person name="Larimer J."/>
            <person name="Lui A."/>
            <person name="MacDonald P.J.P."/>
            <person name="McCowen C."/>
            <person name="Montmayeur A."/>
            <person name="Murphy C."/>
            <person name="Neiman D."/>
            <person name="Pearson M."/>
            <person name="Priest M."/>
            <person name="Roberts A."/>
            <person name="Saif S."/>
            <person name="Shea T."/>
            <person name="Sisk P."/>
            <person name="Stolte C."/>
            <person name="Sykes S."/>
            <person name="Wortman J."/>
            <person name="Nusbaum C."/>
            <person name="Birren B."/>
        </authorList>
    </citation>
    <scope>NUCLEOTIDE SEQUENCE [LARGE SCALE GENOMIC DNA]</scope>
    <source>
        <strain evidence="2 3">ATCC 38327</strain>
    </source>
</reference>
<protein>
    <recommendedName>
        <fullName evidence="1">MCM AAA-lid domain-containing protein</fullName>
    </recommendedName>
</protein>
<dbReference type="GO" id="GO:0000727">
    <property type="term" value="P:double-strand break repair via break-induced replication"/>
    <property type="evidence" value="ECO:0007669"/>
    <property type="project" value="TreeGrafter"/>
</dbReference>
<dbReference type="OMA" id="MYNERAR"/>
<dbReference type="Pfam" id="PF17855">
    <property type="entry name" value="MCM_lid"/>
    <property type="match status" value="1"/>
</dbReference>
<organism evidence="2 3">
    <name type="scientific">Allomyces macrogynus (strain ATCC 38327)</name>
    <name type="common">Allomyces javanicus var. macrogynus</name>
    <dbReference type="NCBI Taxonomy" id="578462"/>
    <lineage>
        <taxon>Eukaryota</taxon>
        <taxon>Fungi</taxon>
        <taxon>Fungi incertae sedis</taxon>
        <taxon>Blastocladiomycota</taxon>
        <taxon>Blastocladiomycetes</taxon>
        <taxon>Blastocladiales</taxon>
        <taxon>Blastocladiaceae</taxon>
        <taxon>Allomyces</taxon>
    </lineage>
</organism>
<keyword evidence="3" id="KW-1185">Reference proteome</keyword>
<name>A0A0L0T7W4_ALLM3</name>
<evidence type="ECO:0000259" key="1">
    <source>
        <dbReference type="Pfam" id="PF17855"/>
    </source>
</evidence>
<dbReference type="STRING" id="578462.A0A0L0T7W4"/>
<dbReference type="GO" id="GO:0043138">
    <property type="term" value="F:3'-5' DNA helicase activity"/>
    <property type="evidence" value="ECO:0007669"/>
    <property type="project" value="TreeGrafter"/>
</dbReference>